<keyword evidence="1" id="KW-1133">Transmembrane helix</keyword>
<evidence type="ECO:0000256" key="2">
    <source>
        <dbReference type="SAM" id="SignalP"/>
    </source>
</evidence>
<feature type="transmembrane region" description="Helical" evidence="1">
    <location>
        <begin position="262"/>
        <end position="283"/>
    </location>
</feature>
<organism evidence="3 4">
    <name type="scientific">Phenylobacterium parvum</name>
    <dbReference type="NCBI Taxonomy" id="2201350"/>
    <lineage>
        <taxon>Bacteria</taxon>
        <taxon>Pseudomonadati</taxon>
        <taxon>Pseudomonadota</taxon>
        <taxon>Alphaproteobacteria</taxon>
        <taxon>Caulobacterales</taxon>
        <taxon>Caulobacteraceae</taxon>
        <taxon>Phenylobacterium</taxon>
    </lineage>
</organism>
<sequence>MRRLALLLVVLLMAGCAAPRAELDADRMGRLFVDAVQRGDWPAIDKGLAPTLMASPDHAEAIEAVRKAFPADPPWSIRLLASRQVTPEEGEGQERAELQYLYQFAERRAVIDLTVVPVGWRKVVPATAQTPRRESGLLKAEPEPPAAGSPGYDVVRVYQALTMSYTEVTREDEAAQAFWAPGRTPGQWLFLGLSLGTLVFMLWTAVRVLRAPGLEARVFWALICLAGVGTAWMDWTSGIAGFLPTSLRLMGFGLEKGPSPLAPWMVSLTLPVGALLASLRLAILRLRTSP</sequence>
<feature type="chain" id="PRO_5016355359" description="DUF4878 domain-containing protein" evidence="2">
    <location>
        <begin position="22"/>
        <end position="290"/>
    </location>
</feature>
<feature type="transmembrane region" description="Helical" evidence="1">
    <location>
        <begin position="218"/>
        <end position="242"/>
    </location>
</feature>
<name>A0A2Z3I0Y5_9CAUL</name>
<evidence type="ECO:0008006" key="5">
    <source>
        <dbReference type="Google" id="ProtNLM"/>
    </source>
</evidence>
<keyword evidence="1" id="KW-0812">Transmembrane</keyword>
<evidence type="ECO:0000313" key="3">
    <source>
        <dbReference type="EMBL" id="AWM77418.1"/>
    </source>
</evidence>
<dbReference type="RefSeq" id="WP_110449985.1">
    <property type="nucleotide sequence ID" value="NZ_CP029479.1"/>
</dbReference>
<accession>A0A2Z3I0Y5</accession>
<reference evidence="4" key="1">
    <citation type="submission" date="2018-05" db="EMBL/GenBank/DDBJ databases">
        <title>Genome sequencing of Phenylobacterium sp. HYN0004.</title>
        <authorList>
            <person name="Yi H."/>
            <person name="Baek C."/>
        </authorList>
    </citation>
    <scope>NUCLEOTIDE SEQUENCE [LARGE SCALE GENOMIC DNA]</scope>
    <source>
        <strain evidence="4">HYN0004</strain>
    </source>
</reference>
<keyword evidence="2" id="KW-0732">Signal</keyword>
<feature type="transmembrane region" description="Helical" evidence="1">
    <location>
        <begin position="188"/>
        <end position="206"/>
    </location>
</feature>
<keyword evidence="4" id="KW-1185">Reference proteome</keyword>
<keyword evidence="1" id="KW-0472">Membrane</keyword>
<dbReference type="PROSITE" id="PS51257">
    <property type="entry name" value="PROKAR_LIPOPROTEIN"/>
    <property type="match status" value="1"/>
</dbReference>
<evidence type="ECO:0000256" key="1">
    <source>
        <dbReference type="SAM" id="Phobius"/>
    </source>
</evidence>
<feature type="signal peptide" evidence="2">
    <location>
        <begin position="1"/>
        <end position="21"/>
    </location>
</feature>
<dbReference type="Proteomes" id="UP000247763">
    <property type="component" value="Chromosome"/>
</dbReference>
<gene>
    <name evidence="3" type="ORF">HYN04_06350</name>
</gene>
<dbReference type="OrthoDB" id="7189881at2"/>
<dbReference type="AlphaFoldDB" id="A0A2Z3I0Y5"/>
<dbReference type="EMBL" id="CP029479">
    <property type="protein sequence ID" value="AWM77418.1"/>
    <property type="molecule type" value="Genomic_DNA"/>
</dbReference>
<dbReference type="KEGG" id="phb:HYN04_06350"/>
<proteinExistence type="predicted"/>
<evidence type="ECO:0000313" key="4">
    <source>
        <dbReference type="Proteomes" id="UP000247763"/>
    </source>
</evidence>
<protein>
    <recommendedName>
        <fullName evidence="5">DUF4878 domain-containing protein</fullName>
    </recommendedName>
</protein>